<sequence length="203" mass="21656">MANAMVRTENLTAPQDKQKWLLNRITDGAKKVTLDLSTFIGDSGKEAKYFASIDDENTVAYLYSGIPLARIGSTNNFGPYDPTASDGRQTKVAGFLESQVKVEFTRKGLKERYVDSALRYMAVIDKSELPVTIDNAKVDGLILSYDAGSGSDVELLSTVTASGSYTLPAASTTALGGVKKVNTPSEDSVDAVKNALKLAGVFA</sequence>
<proteinExistence type="predicted"/>
<protein>
    <submittedName>
        <fullName evidence="3">Uncharacterized protein</fullName>
    </submittedName>
</protein>
<dbReference type="RefSeq" id="WP_003842219.1">
    <property type="nucleotide sequence ID" value="NZ_AEHJ01000011.1"/>
</dbReference>
<organism evidence="3 4">
    <name type="scientific">Bifidobacterium dentium JCVIHMP022</name>
    <dbReference type="NCBI Taxonomy" id="553191"/>
    <lineage>
        <taxon>Bacteria</taxon>
        <taxon>Bacillati</taxon>
        <taxon>Actinomycetota</taxon>
        <taxon>Actinomycetes</taxon>
        <taxon>Bifidobacteriales</taxon>
        <taxon>Bifidobacteriaceae</taxon>
        <taxon>Bifidobacterium</taxon>
    </lineage>
</organism>
<accession>A0AB72Z1R1</accession>
<dbReference type="Proteomes" id="UP000003457">
    <property type="component" value="Unassembled WGS sequence"/>
</dbReference>
<dbReference type="AlphaFoldDB" id="A0AB72Z1R1"/>
<evidence type="ECO:0000256" key="2">
    <source>
        <dbReference type="ARBA" id="ARBA00022581"/>
    </source>
</evidence>
<evidence type="ECO:0000256" key="1">
    <source>
        <dbReference type="ARBA" id="ARBA00004328"/>
    </source>
</evidence>
<evidence type="ECO:0000313" key="3">
    <source>
        <dbReference type="EMBL" id="EFO78096.1"/>
    </source>
</evidence>
<dbReference type="Pfam" id="PF11133">
    <property type="entry name" value="Phage_head_fibr"/>
    <property type="match status" value="1"/>
</dbReference>
<comment type="caution">
    <text evidence="3">The sequence shown here is derived from an EMBL/GenBank/DDBJ whole genome shotgun (WGS) entry which is preliminary data.</text>
</comment>
<dbReference type="EMBL" id="AEHJ01000011">
    <property type="protein sequence ID" value="EFO78096.1"/>
    <property type="molecule type" value="Genomic_DNA"/>
</dbReference>
<comment type="subcellular location">
    <subcellularLocation>
        <location evidence="1">Virion</location>
    </subcellularLocation>
</comment>
<dbReference type="InterPro" id="IPR022741">
    <property type="entry name" value="Phage_B103_Gp8"/>
</dbReference>
<evidence type="ECO:0000313" key="4">
    <source>
        <dbReference type="Proteomes" id="UP000003457"/>
    </source>
</evidence>
<gene>
    <name evidence="3" type="ORF">HMPREF9003_0217</name>
</gene>
<name>A0AB72Z1R1_9BIFI</name>
<keyword evidence="2" id="KW-0945">Host-virus interaction</keyword>
<reference evidence="3 4" key="1">
    <citation type="submission" date="2010-10" db="EMBL/GenBank/DDBJ databases">
        <authorList>
            <person name="Durkin A.S."/>
            <person name="Madupu R."/>
            <person name="Torralba M."/>
            <person name="Gillis M."/>
            <person name="Methe B."/>
            <person name="Sutton G."/>
            <person name="Nelson K.E."/>
        </authorList>
    </citation>
    <scope>NUCLEOTIDE SEQUENCE [LARGE SCALE GENOMIC DNA]</scope>
    <source>
        <strain evidence="3 4">JCVIHMP022</strain>
    </source>
</reference>